<keyword evidence="1" id="KW-0472">Membrane</keyword>
<accession>A0A0G0LPX9</accession>
<evidence type="ECO:0000256" key="1">
    <source>
        <dbReference type="SAM" id="Phobius"/>
    </source>
</evidence>
<dbReference type="EMBL" id="LBVW01000019">
    <property type="protein sequence ID" value="KKQ93092.1"/>
    <property type="molecule type" value="Genomic_DNA"/>
</dbReference>
<evidence type="ECO:0000313" key="3">
    <source>
        <dbReference type="Proteomes" id="UP000034932"/>
    </source>
</evidence>
<protein>
    <submittedName>
        <fullName evidence="2">Uncharacterized protein</fullName>
    </submittedName>
</protein>
<evidence type="ECO:0000313" key="2">
    <source>
        <dbReference type="EMBL" id="KKQ93092.1"/>
    </source>
</evidence>
<comment type="caution">
    <text evidence="2">The sequence shown here is derived from an EMBL/GenBank/DDBJ whole genome shotgun (WGS) entry which is preliminary data.</text>
</comment>
<keyword evidence="1" id="KW-0812">Transmembrane</keyword>
<sequence>MLHNNFAVRFVPQSQSGVDYRSAGVLIGLAVLFVVLSAIASIPVQSAKTMTKTYPAVSVAEAYFTANLQ</sequence>
<gene>
    <name evidence="2" type="ORF">UT19_C0019G0003</name>
</gene>
<feature type="transmembrane region" description="Helical" evidence="1">
    <location>
        <begin position="20"/>
        <end position="42"/>
    </location>
</feature>
<dbReference type="Proteomes" id="UP000034932">
    <property type="component" value="Unassembled WGS sequence"/>
</dbReference>
<keyword evidence="1" id="KW-1133">Transmembrane helix</keyword>
<reference evidence="2 3" key="1">
    <citation type="journal article" date="2015" name="Nature">
        <title>rRNA introns, odd ribosomes, and small enigmatic genomes across a large radiation of phyla.</title>
        <authorList>
            <person name="Brown C.T."/>
            <person name="Hug L.A."/>
            <person name="Thomas B.C."/>
            <person name="Sharon I."/>
            <person name="Castelle C.J."/>
            <person name="Singh A."/>
            <person name="Wilkins M.J."/>
            <person name="Williams K.H."/>
            <person name="Banfield J.F."/>
        </authorList>
    </citation>
    <scope>NUCLEOTIDE SEQUENCE [LARGE SCALE GENOMIC DNA]</scope>
</reference>
<proteinExistence type="predicted"/>
<dbReference type="AlphaFoldDB" id="A0A0G0LPX9"/>
<name>A0A0G0LPX9_9BACT</name>
<organism evidence="2 3">
    <name type="scientific">Candidatus Woesebacteria bacterium GW2011_GWB1_39_10b</name>
    <dbReference type="NCBI Taxonomy" id="1618573"/>
    <lineage>
        <taxon>Bacteria</taxon>
        <taxon>Candidatus Woeseibacteriota</taxon>
    </lineage>
</organism>